<accession>Q9RZQ6</accession>
<dbReference type="AlphaFoldDB" id="Q9RZQ6"/>
<dbReference type="Proteomes" id="UP000002524">
    <property type="component" value="Plasmid MP1"/>
</dbReference>
<dbReference type="KEGG" id="dra:DR_B0064"/>
<name>Q9RZQ6_DEIRA</name>
<organism evidence="2 3">
    <name type="scientific">Deinococcus radiodurans (strain ATCC 13939 / DSM 20539 / JCM 16871 / CCUG 27074 / LMG 4051 / NBRC 15346 / NCIMB 9279 / VKM B-1422 / R1)</name>
    <dbReference type="NCBI Taxonomy" id="243230"/>
    <lineage>
        <taxon>Bacteria</taxon>
        <taxon>Thermotogati</taxon>
        <taxon>Deinococcota</taxon>
        <taxon>Deinococci</taxon>
        <taxon>Deinococcales</taxon>
        <taxon>Deinococcaceae</taxon>
        <taxon>Deinococcus</taxon>
    </lineage>
</organism>
<evidence type="ECO:0000313" key="2">
    <source>
        <dbReference type="EMBL" id="AAF12640.1"/>
    </source>
</evidence>
<dbReference type="InParanoid" id="Q9RZQ6"/>
<keyword evidence="2" id="KW-0614">Plasmid</keyword>
<dbReference type="PATRIC" id="fig|243230.17.peg.62"/>
<keyword evidence="3" id="KW-1185">Reference proteome</keyword>
<feature type="chain" id="PRO_5009974360" evidence="1">
    <location>
        <begin position="23"/>
        <end position="108"/>
    </location>
</feature>
<protein>
    <submittedName>
        <fullName evidence="2">Uncharacterized protein</fullName>
    </submittedName>
</protein>
<dbReference type="HOGENOM" id="CLU_2192710_0_0_0"/>
<dbReference type="GeneID" id="69519314"/>
<sequence>MFSTAQRAGFWLMVLTAFHAQAASVTLNLSVSVAESCQVQAVSEAHLTLLCTSGFTPASPLALPEVAARIPAAPWQFQRATANPQGGTLNEYVAAPSAALAAEGFVFY</sequence>
<dbReference type="PIR" id="A75625">
    <property type="entry name" value="A75625"/>
</dbReference>
<proteinExistence type="predicted"/>
<dbReference type="RefSeq" id="WP_010884056.1">
    <property type="nucleotide sequence ID" value="NC_000958.1"/>
</dbReference>
<reference evidence="2 3" key="1">
    <citation type="journal article" date="1999" name="Science">
        <title>Genome sequence of the radioresistant bacterium Deinococcus radiodurans R1.</title>
        <authorList>
            <person name="White O."/>
            <person name="Eisen J.A."/>
            <person name="Heidelberg J.F."/>
            <person name="Hickey E.K."/>
            <person name="Peterson J.D."/>
            <person name="Dodson R.J."/>
            <person name="Haft D.H."/>
            <person name="Gwinn M.L."/>
            <person name="Nelson W.C."/>
            <person name="Richardson D.L."/>
            <person name="Moffat K.S."/>
            <person name="Qin H."/>
            <person name="Jiang L."/>
            <person name="Pamphile W."/>
            <person name="Crosby M."/>
            <person name="Shen M."/>
            <person name="Vamathevan J.J."/>
            <person name="Lam P."/>
            <person name="McDonald L."/>
            <person name="Utterback T."/>
            <person name="Zalewski C."/>
            <person name="Makarova K.S."/>
            <person name="Aravind L."/>
            <person name="Daly M.J."/>
            <person name="Minton K.W."/>
            <person name="Fleischmann R.D."/>
            <person name="Ketchum K.A."/>
            <person name="Nelson K.E."/>
            <person name="Salzberg S."/>
            <person name="Smith H.O."/>
            <person name="Venter J.C."/>
            <person name="Fraser C.M."/>
        </authorList>
    </citation>
    <scope>NUCLEOTIDE SEQUENCE [LARGE SCALE GENOMIC DNA]</scope>
    <source>
        <strain evidence="3">ATCC 13939 / DSM 20539 / JCM 16871 / LMG 4051 / NBRC 15346 / NCIMB 9279 / R1 / VKM B-1422</strain>
    </source>
</reference>
<keyword evidence="1" id="KW-0732">Signal</keyword>
<feature type="signal peptide" evidence="1">
    <location>
        <begin position="1"/>
        <end position="22"/>
    </location>
</feature>
<evidence type="ECO:0000313" key="3">
    <source>
        <dbReference type="Proteomes" id="UP000002524"/>
    </source>
</evidence>
<dbReference type="EMBL" id="AE001826">
    <property type="protein sequence ID" value="AAF12640.1"/>
    <property type="molecule type" value="Genomic_DNA"/>
</dbReference>
<gene>
    <name evidence="2" type="ordered locus">DR_B0064</name>
</gene>
<geneLocation type="plasmid" evidence="3">
    <name>megaplasmid MP1</name>
</geneLocation>
<evidence type="ECO:0000256" key="1">
    <source>
        <dbReference type="SAM" id="SignalP"/>
    </source>
</evidence>
<dbReference type="EnsemblBacteria" id="AAF12640">
    <property type="protein sequence ID" value="AAF12640"/>
    <property type="gene ID" value="DR_B0064"/>
</dbReference>